<reference evidence="1" key="1">
    <citation type="submission" date="2023-04" db="EMBL/GenBank/DDBJ databases">
        <title>A chromosome-level genome assembly of the parasitoid wasp Eretmocerus hayati.</title>
        <authorList>
            <person name="Zhong Y."/>
            <person name="Liu S."/>
            <person name="Liu Y."/>
        </authorList>
    </citation>
    <scope>NUCLEOTIDE SEQUENCE</scope>
    <source>
        <strain evidence="1">ZJU_SS_LIU_2023</strain>
    </source>
</reference>
<proteinExistence type="predicted"/>
<evidence type="ECO:0000313" key="2">
    <source>
        <dbReference type="Proteomes" id="UP001239111"/>
    </source>
</evidence>
<dbReference type="Proteomes" id="UP001239111">
    <property type="component" value="Chromosome 2"/>
</dbReference>
<name>A0ACC2P5Z6_9HYME</name>
<evidence type="ECO:0000313" key="1">
    <source>
        <dbReference type="EMBL" id="KAJ8678846.1"/>
    </source>
</evidence>
<comment type="caution">
    <text evidence="1">The sequence shown here is derived from an EMBL/GenBank/DDBJ whole genome shotgun (WGS) entry which is preliminary data.</text>
</comment>
<gene>
    <name evidence="1" type="ORF">QAD02_014633</name>
</gene>
<dbReference type="EMBL" id="CM056742">
    <property type="protein sequence ID" value="KAJ8678846.1"/>
    <property type="molecule type" value="Genomic_DNA"/>
</dbReference>
<keyword evidence="2" id="KW-1185">Reference proteome</keyword>
<sequence>MSSSASKSGGGSTRTGKKLGCIGKCTSGLSPEELDLITDHIHRTLSSLKGRAIFRRFLEQQGRSTDLSCLDLYEQICGYIEKERAHRLSARNPTLEHLKADVDSVLNALDDLEAVEEIDLDLLRRLTDSLDSESREDMLACLEEVKNRLMNYLGRPDEEDGSWSFRRYVKQPCPKT</sequence>
<protein>
    <submittedName>
        <fullName evidence="1">Uncharacterized protein</fullName>
    </submittedName>
</protein>
<organism evidence="1 2">
    <name type="scientific">Eretmocerus hayati</name>
    <dbReference type="NCBI Taxonomy" id="131215"/>
    <lineage>
        <taxon>Eukaryota</taxon>
        <taxon>Metazoa</taxon>
        <taxon>Ecdysozoa</taxon>
        <taxon>Arthropoda</taxon>
        <taxon>Hexapoda</taxon>
        <taxon>Insecta</taxon>
        <taxon>Pterygota</taxon>
        <taxon>Neoptera</taxon>
        <taxon>Endopterygota</taxon>
        <taxon>Hymenoptera</taxon>
        <taxon>Apocrita</taxon>
        <taxon>Proctotrupomorpha</taxon>
        <taxon>Chalcidoidea</taxon>
        <taxon>Aphelinidae</taxon>
        <taxon>Aphelininae</taxon>
        <taxon>Eretmocerus</taxon>
    </lineage>
</organism>
<accession>A0ACC2P5Z6</accession>